<keyword evidence="8" id="KW-1185">Reference proteome</keyword>
<dbReference type="GO" id="GO:0003824">
    <property type="term" value="F:catalytic activity"/>
    <property type="evidence" value="ECO:0007669"/>
    <property type="project" value="InterPro"/>
</dbReference>
<dbReference type="EMBL" id="BLAY01000052">
    <property type="protein sequence ID" value="GET38792.1"/>
    <property type="molecule type" value="Genomic_DNA"/>
</dbReference>
<dbReference type="FunFam" id="3.40.50.12780:FF:000012">
    <property type="entry name" value="Non-ribosomal peptide synthetase"/>
    <property type="match status" value="1"/>
</dbReference>
<dbReference type="InterPro" id="IPR020845">
    <property type="entry name" value="AMP-binding_CS"/>
</dbReference>
<dbReference type="GO" id="GO:0005829">
    <property type="term" value="C:cytosol"/>
    <property type="evidence" value="ECO:0007669"/>
    <property type="project" value="TreeGrafter"/>
</dbReference>
<dbReference type="InterPro" id="IPR009081">
    <property type="entry name" value="PP-bd_ACP"/>
</dbReference>
<name>A0AAV3X7E1_9CYAN</name>
<dbReference type="SUPFAM" id="SSF52777">
    <property type="entry name" value="CoA-dependent acyltransferases"/>
    <property type="match status" value="1"/>
</dbReference>
<dbReference type="PIRSF" id="PIRSF001617">
    <property type="entry name" value="Alpha-AR"/>
    <property type="match status" value="1"/>
</dbReference>
<dbReference type="GO" id="GO:0009403">
    <property type="term" value="P:toxin biosynthetic process"/>
    <property type="evidence" value="ECO:0007669"/>
    <property type="project" value="UniProtKB-ARBA"/>
</dbReference>
<feature type="region of interest" description="Disordered" evidence="5">
    <location>
        <begin position="1294"/>
        <end position="1320"/>
    </location>
</feature>
<dbReference type="SUPFAM" id="SSF53335">
    <property type="entry name" value="S-adenosyl-L-methionine-dependent methyltransferases"/>
    <property type="match status" value="1"/>
</dbReference>
<dbReference type="Gene3D" id="3.30.559.30">
    <property type="entry name" value="Nonribosomal peptide synthetase, condensation domain"/>
    <property type="match status" value="1"/>
</dbReference>
<dbReference type="InterPro" id="IPR023213">
    <property type="entry name" value="CAT-like_dom_sf"/>
</dbReference>
<dbReference type="SMART" id="SM00823">
    <property type="entry name" value="PKS_PP"/>
    <property type="match status" value="1"/>
</dbReference>
<dbReference type="Gene3D" id="3.40.50.980">
    <property type="match status" value="2"/>
</dbReference>
<dbReference type="GO" id="GO:0008610">
    <property type="term" value="P:lipid biosynthetic process"/>
    <property type="evidence" value="ECO:0007669"/>
    <property type="project" value="UniProtKB-ARBA"/>
</dbReference>
<comment type="cofactor">
    <cofactor evidence="1">
        <name>pantetheine 4'-phosphate</name>
        <dbReference type="ChEBI" id="CHEBI:47942"/>
    </cofactor>
</comment>
<dbReference type="InterPro" id="IPR025110">
    <property type="entry name" value="AMP-bd_C"/>
</dbReference>
<reference evidence="7" key="1">
    <citation type="submission" date="2019-10" db="EMBL/GenBank/DDBJ databases">
        <title>Draft genome sequece of Microseira wollei NIES-4236.</title>
        <authorList>
            <person name="Yamaguchi H."/>
            <person name="Suzuki S."/>
            <person name="Kawachi M."/>
        </authorList>
    </citation>
    <scope>NUCLEOTIDE SEQUENCE</scope>
    <source>
        <strain evidence="7">NIES-4236</strain>
    </source>
</reference>
<accession>A0AAV3X7E1</accession>
<evidence type="ECO:0000256" key="1">
    <source>
        <dbReference type="ARBA" id="ARBA00001957"/>
    </source>
</evidence>
<dbReference type="Pfam" id="PF13193">
    <property type="entry name" value="AMP-binding_C"/>
    <property type="match status" value="1"/>
</dbReference>
<keyword evidence="4" id="KW-0677">Repeat</keyword>
<dbReference type="FunFam" id="3.40.50.980:FF:000001">
    <property type="entry name" value="Non-ribosomal peptide synthetase"/>
    <property type="match status" value="1"/>
</dbReference>
<organism evidence="7 8">
    <name type="scientific">Microseira wollei NIES-4236</name>
    <dbReference type="NCBI Taxonomy" id="2530354"/>
    <lineage>
        <taxon>Bacteria</taxon>
        <taxon>Bacillati</taxon>
        <taxon>Cyanobacteriota</taxon>
        <taxon>Cyanophyceae</taxon>
        <taxon>Oscillatoriophycideae</taxon>
        <taxon>Aerosakkonematales</taxon>
        <taxon>Aerosakkonemataceae</taxon>
        <taxon>Microseira</taxon>
    </lineage>
</organism>
<dbReference type="Gene3D" id="1.10.1200.10">
    <property type="entry name" value="ACP-like"/>
    <property type="match status" value="1"/>
</dbReference>
<dbReference type="Pfam" id="PF00501">
    <property type="entry name" value="AMP-binding"/>
    <property type="match status" value="1"/>
</dbReference>
<comment type="caution">
    <text evidence="7">The sequence shown here is derived from an EMBL/GenBank/DDBJ whole genome shotgun (WGS) entry which is preliminary data.</text>
</comment>
<evidence type="ECO:0000256" key="3">
    <source>
        <dbReference type="ARBA" id="ARBA00022553"/>
    </source>
</evidence>
<dbReference type="CDD" id="cd17651">
    <property type="entry name" value="A_NRPS_VisG_like"/>
    <property type="match status" value="1"/>
</dbReference>
<evidence type="ECO:0000256" key="5">
    <source>
        <dbReference type="SAM" id="MobiDB-lite"/>
    </source>
</evidence>
<dbReference type="Gene3D" id="3.30.559.10">
    <property type="entry name" value="Chloramphenicol acetyltransferase-like domain"/>
    <property type="match status" value="1"/>
</dbReference>
<dbReference type="InterPro" id="IPR020806">
    <property type="entry name" value="PKS_PP-bd"/>
</dbReference>
<dbReference type="CDD" id="cd02440">
    <property type="entry name" value="AdoMet_MTases"/>
    <property type="match status" value="1"/>
</dbReference>
<dbReference type="SUPFAM" id="SSF47336">
    <property type="entry name" value="ACP-like"/>
    <property type="match status" value="1"/>
</dbReference>
<sequence>MHSRNSLNQQQKYWLQQIDSELPLLEIPSDYPRSSVIKSFIRDKEAVELNENICLKLDKFCLDENFTTFTTLLAAFKVILLRYTRQNDIIVGAISADSIREKEGASHEKFINPVVLRTNITEELTAKEVLRRVAKTVEEAAQNRDYPFEKLVVALNGKQNLSAAAIFQVMLVLCGVPFCLSEAPIEEQNMVSIQKHSTLCDLVFLASQKEGNLIITCEYNAELFESATIRRMLGHLQTLLENLIANPDQCISTLPLLTEQERHQLLVEWNDTQTDFPQDKCIHELFEAQVERTPQAEAVVYEEKQLTYQQLNQKANQLARYLQSLLVGSEMLVGICIDRCLDMAVGLLGILKAGGAYVPLDAAYPQERLAYMLSDSSVGVLLTTKKLLSALPQLAQAAQGYEIICLDKDWEVISQQSEQNLVSQIQPGNLAYVIYTSGSTGQPKGVAMTHFALCNLISWQLQNTTVSSTARTLQFAPLSFDVSFQEIFSTWCSGGTLVLIKEEVRRNPVALLNFLTDKEIERIFLPFVALQQLAIAANSASVPTTLREVITAGEQLQITSAIANLFSQIDCILYNHYGPTESHVVTAYKLTGEVSSWSALPPIGRPINNTQIYILDKFLQPVPIGIPGELYIGGNCLALGYINRPELTQQKFISNPFGSGRLYKTGDIARYLRDGNIQYLGRADHQVKVRGFRIELGEIEAILAQHPIVKESVVIPREDVPGDKRLVAYVVPNSNAAFALNQESDVEQIAQWQLIWDTNYSLPAAEGDPSFNTVGWRDSYTGQPISPHMMREWLDTTVERILCWQPNRVLEIGCGTGMLLFKIAPHCSYYLGTDISHEALQYVEQQLQKLDGTWSQVSLWHRAADNFEGIEPSSFDTVVINSVIELFPSMNYLVSVLEKAVRVVKSGGIVFIGDVRSLPLLEAFYADVELYKAPAELSRDQLRQYVQNSMNREEQLVVEPNFFTALKQLIPSISHVQIQIKRGRYHNELTKFRYDVILHIEKEVCPTGEAHWLDWQKDKLSVPIVRQILTETEPEILGIKHVPNARLSAEIKLLDLLSCNEGSATVGELREALQPFYGHGVEPEDWWALSDELSYTIYINCSGAEALDCYDIIFQQSNTFSPTLSNSVSNEQIKPWTAYANNPLHRQKAGQLRSVLRSYLKERLPDYMVPPAFVVIDKMPLTPNGKVDRRALPAPEMARPELSTALVMPQSDAEQLIAKVWREVLQLEVVGIHDNFFDLGGHSLLLLQVRNKLGEIVGSEVSIVSLFEYPTIHTLAQQISQSNGEFYTVKHQQSARIDRQFPRQQQQRDLRQSHREKKKL</sequence>
<dbReference type="Gene3D" id="2.30.38.10">
    <property type="entry name" value="Luciferase, Domain 3"/>
    <property type="match status" value="1"/>
</dbReference>
<proteinExistence type="predicted"/>
<dbReference type="Pfam" id="PF00668">
    <property type="entry name" value="Condensation"/>
    <property type="match status" value="1"/>
</dbReference>
<protein>
    <submittedName>
        <fullName evidence="7">McnC protein</fullName>
    </submittedName>
</protein>
<evidence type="ECO:0000259" key="6">
    <source>
        <dbReference type="PROSITE" id="PS50075"/>
    </source>
</evidence>
<feature type="domain" description="Carrier" evidence="6">
    <location>
        <begin position="1208"/>
        <end position="1283"/>
    </location>
</feature>
<dbReference type="PROSITE" id="PS50075">
    <property type="entry name" value="CARRIER"/>
    <property type="match status" value="1"/>
</dbReference>
<dbReference type="Pfam" id="PF08242">
    <property type="entry name" value="Methyltransf_12"/>
    <property type="match status" value="1"/>
</dbReference>
<evidence type="ECO:0000313" key="7">
    <source>
        <dbReference type="EMBL" id="GET38792.1"/>
    </source>
</evidence>
<dbReference type="Gene3D" id="3.30.300.30">
    <property type="match status" value="2"/>
</dbReference>
<dbReference type="InterPro" id="IPR000873">
    <property type="entry name" value="AMP-dep_synth/lig_dom"/>
</dbReference>
<dbReference type="InterPro" id="IPR036736">
    <property type="entry name" value="ACP-like_sf"/>
</dbReference>
<dbReference type="InterPro" id="IPR001242">
    <property type="entry name" value="Condensation_dom"/>
</dbReference>
<dbReference type="FunFam" id="1.10.1200.10:FF:000005">
    <property type="entry name" value="Nonribosomal peptide synthetase 1"/>
    <property type="match status" value="1"/>
</dbReference>
<dbReference type="Gene3D" id="3.40.50.150">
    <property type="entry name" value="Vaccinia Virus protein VP39"/>
    <property type="match status" value="1"/>
</dbReference>
<dbReference type="PROSITE" id="PS00012">
    <property type="entry name" value="PHOSPHOPANTETHEINE"/>
    <property type="match status" value="1"/>
</dbReference>
<dbReference type="NCBIfam" id="TIGR01733">
    <property type="entry name" value="AA-adenyl-dom"/>
    <property type="match status" value="1"/>
</dbReference>
<evidence type="ECO:0000256" key="2">
    <source>
        <dbReference type="ARBA" id="ARBA00022450"/>
    </source>
</evidence>
<dbReference type="PANTHER" id="PTHR45527:SF14">
    <property type="entry name" value="PLIPASTATIN SYNTHASE SUBUNIT B"/>
    <property type="match status" value="1"/>
</dbReference>
<dbReference type="FunFam" id="2.30.38.10:FF:000001">
    <property type="entry name" value="Non-ribosomal peptide synthetase PvdI"/>
    <property type="match status" value="1"/>
</dbReference>
<dbReference type="InterPro" id="IPR006162">
    <property type="entry name" value="Ppantetheine_attach_site"/>
</dbReference>
<dbReference type="PANTHER" id="PTHR45527">
    <property type="entry name" value="NONRIBOSOMAL PEPTIDE SYNTHETASE"/>
    <property type="match status" value="1"/>
</dbReference>
<dbReference type="InterPro" id="IPR029063">
    <property type="entry name" value="SAM-dependent_MTases_sf"/>
</dbReference>
<evidence type="ECO:0000256" key="4">
    <source>
        <dbReference type="ARBA" id="ARBA00022737"/>
    </source>
</evidence>
<dbReference type="GO" id="GO:0043041">
    <property type="term" value="P:amino acid activation for nonribosomal peptide biosynthetic process"/>
    <property type="evidence" value="ECO:0007669"/>
    <property type="project" value="TreeGrafter"/>
</dbReference>
<keyword evidence="2" id="KW-0596">Phosphopantetheine</keyword>
<feature type="compositionally biased region" description="Basic and acidic residues" evidence="5">
    <location>
        <begin position="1296"/>
        <end position="1313"/>
    </location>
</feature>
<dbReference type="InterPro" id="IPR010071">
    <property type="entry name" value="AA_adenyl_dom"/>
</dbReference>
<dbReference type="InterPro" id="IPR045851">
    <property type="entry name" value="AMP-bd_C_sf"/>
</dbReference>
<dbReference type="Pfam" id="PF00550">
    <property type="entry name" value="PP-binding"/>
    <property type="match status" value="1"/>
</dbReference>
<dbReference type="Proteomes" id="UP001050975">
    <property type="component" value="Unassembled WGS sequence"/>
</dbReference>
<dbReference type="InterPro" id="IPR013217">
    <property type="entry name" value="Methyltransf_12"/>
</dbReference>
<dbReference type="RefSeq" id="WP_226583094.1">
    <property type="nucleotide sequence ID" value="NZ_BLAY01000052.1"/>
</dbReference>
<gene>
    <name evidence="7" type="primary">mcnC</name>
    <name evidence="7" type="ORF">MiSe_35510</name>
</gene>
<keyword evidence="3" id="KW-0597">Phosphoprotein</keyword>
<evidence type="ECO:0000313" key="8">
    <source>
        <dbReference type="Proteomes" id="UP001050975"/>
    </source>
</evidence>
<dbReference type="SUPFAM" id="SSF56801">
    <property type="entry name" value="Acetyl-CoA synthetase-like"/>
    <property type="match status" value="1"/>
</dbReference>
<dbReference type="GO" id="GO:0031177">
    <property type="term" value="F:phosphopantetheine binding"/>
    <property type="evidence" value="ECO:0007669"/>
    <property type="project" value="InterPro"/>
</dbReference>
<dbReference type="PROSITE" id="PS00455">
    <property type="entry name" value="AMP_BINDING"/>
    <property type="match status" value="1"/>
</dbReference>